<organism evidence="4 7">
    <name type="scientific">Acinetobacter nosocomialis</name>
    <dbReference type="NCBI Taxonomy" id="106654"/>
    <lineage>
        <taxon>Bacteria</taxon>
        <taxon>Pseudomonadati</taxon>
        <taxon>Pseudomonadota</taxon>
        <taxon>Gammaproteobacteria</taxon>
        <taxon>Moraxellales</taxon>
        <taxon>Moraxellaceae</taxon>
        <taxon>Acinetobacter</taxon>
        <taxon>Acinetobacter calcoaceticus/baumannii complex</taxon>
    </lineage>
</organism>
<dbReference type="SUPFAM" id="SSF46689">
    <property type="entry name" value="Homeodomain-like"/>
    <property type="match status" value="1"/>
</dbReference>
<dbReference type="EMBL" id="JMUI01000001">
    <property type="protein sequence ID" value="KDM58539.1"/>
    <property type="molecule type" value="Genomic_DNA"/>
</dbReference>
<sequence>MPYSDLSFRALSVLHTSRYLFNDHGFHNVGVDRIVEEAEVTKTTFYKYFQSKERLIEMSLNFQKDALKEKVFSIIYTQKDLVVREKLKEIFFLHVNLEGHYYLPFRAIFEIEKIYPTAYQVVIQYRQWLIDEVYKLLLTAKNDATKKDAHMFLFVIDGAIIQLLDETKADNRELLLQYILKSIFLSD</sequence>
<dbReference type="Proteomes" id="UP000194767">
    <property type="component" value="Unassembled WGS sequence"/>
</dbReference>
<proteinExistence type="predicted"/>
<dbReference type="RefSeq" id="WP_002053434.1">
    <property type="nucleotide sequence ID" value="NZ_BBOO01000003.1"/>
</dbReference>
<evidence type="ECO:0000313" key="9">
    <source>
        <dbReference type="Proteomes" id="UP000325778"/>
    </source>
</evidence>
<dbReference type="GO" id="GO:0003677">
    <property type="term" value="F:DNA binding"/>
    <property type="evidence" value="ECO:0007669"/>
    <property type="project" value="UniProtKB-UniRule"/>
</dbReference>
<protein>
    <submittedName>
        <fullName evidence="5">TetR family transcriptional regulator</fullName>
    </submittedName>
</protein>
<dbReference type="Gene3D" id="1.10.357.10">
    <property type="entry name" value="Tetracycline Repressor, domain 2"/>
    <property type="match status" value="1"/>
</dbReference>
<dbReference type="AlphaFoldDB" id="A0A241YQT8"/>
<evidence type="ECO:0000313" key="6">
    <source>
        <dbReference type="EMBL" id="QGA42865.1"/>
    </source>
</evidence>
<dbReference type="InterPro" id="IPR001647">
    <property type="entry name" value="HTH_TetR"/>
</dbReference>
<reference evidence="6 9" key="3">
    <citation type="journal article" date="2021" name="MSphere">
        <title>Complete Genome Sequencing of Acinetobacter baumannii AC1633 and Acinetobacter nosocomialis AC1530 Unveils a Large Multidrug-Resistant Plasmid Encoding the NDM-1 and OXA-58 Carbapenemases.</title>
        <authorList>
            <person name="Alattraqchi A.G."/>
            <person name="Mohd Rani F."/>
            <person name="A. Rahman N.I."/>
            <person name="Ismail S."/>
            <person name="Cleary D.W."/>
            <person name="Clarke S.C."/>
            <person name="Yeo C.C."/>
        </authorList>
    </citation>
    <scope>NUCLEOTIDE SEQUENCE [LARGE SCALE GENOMIC DNA]</scope>
    <source>
        <strain evidence="6 9">AC1530</strain>
    </source>
</reference>
<dbReference type="GeneID" id="92795140"/>
<evidence type="ECO:0000256" key="2">
    <source>
        <dbReference type="PROSITE-ProRule" id="PRU00335"/>
    </source>
</evidence>
<dbReference type="Pfam" id="PF00440">
    <property type="entry name" value="TetR_N"/>
    <property type="match status" value="1"/>
</dbReference>
<dbReference type="EMBL" id="CP045560">
    <property type="protein sequence ID" value="QGA42865.1"/>
    <property type="molecule type" value="Genomic_DNA"/>
</dbReference>
<dbReference type="Proteomes" id="UP000027208">
    <property type="component" value="Unassembled WGS sequence"/>
</dbReference>
<dbReference type="InterPro" id="IPR009057">
    <property type="entry name" value="Homeodomain-like_sf"/>
</dbReference>
<evidence type="ECO:0000313" key="8">
    <source>
        <dbReference type="Proteomes" id="UP000194767"/>
    </source>
</evidence>
<evidence type="ECO:0000313" key="5">
    <source>
        <dbReference type="EMBL" id="OTM01893.1"/>
    </source>
</evidence>
<dbReference type="EMBL" id="NGDO01000002">
    <property type="protein sequence ID" value="OTM01893.1"/>
    <property type="molecule type" value="Genomic_DNA"/>
</dbReference>
<name>A0A241YQT8_ACINO</name>
<feature type="domain" description="HTH tetR-type" evidence="3">
    <location>
        <begin position="7"/>
        <end position="67"/>
    </location>
</feature>
<keyword evidence="1 2" id="KW-0238">DNA-binding</keyword>
<evidence type="ECO:0000313" key="4">
    <source>
        <dbReference type="EMBL" id="KDM58539.1"/>
    </source>
</evidence>
<dbReference type="PROSITE" id="PS50977">
    <property type="entry name" value="HTH_TETR_2"/>
    <property type="match status" value="1"/>
</dbReference>
<dbReference type="Proteomes" id="UP000325778">
    <property type="component" value="Chromosome"/>
</dbReference>
<evidence type="ECO:0000256" key="1">
    <source>
        <dbReference type="ARBA" id="ARBA00023125"/>
    </source>
</evidence>
<dbReference type="PRINTS" id="PR00455">
    <property type="entry name" value="HTHTETR"/>
</dbReference>
<gene>
    <name evidence="4" type="ORF">AE32_00543</name>
    <name evidence="5" type="ORF">B9X58_01205</name>
    <name evidence="6" type="ORF">GD578_02640</name>
</gene>
<dbReference type="STRING" id="106654.B7L44_17965"/>
<evidence type="ECO:0000313" key="7">
    <source>
        <dbReference type="Proteomes" id="UP000027208"/>
    </source>
</evidence>
<reference evidence="4 7" key="1">
    <citation type="submission" date="2014-04" db="EMBL/GenBank/DDBJ databases">
        <title>The Genome Sequence of Acinetobacter baumanii BIDMC 57.</title>
        <authorList>
            <consortium name="The Broad Institute Genomics Platform"/>
            <consortium name="The Broad Institute Genome Sequencing Center for Infectious Disease"/>
            <person name="Murphy C."/>
            <person name="Cosimi L."/>
            <person name="Cerqueira G."/>
            <person name="Feldgarden M."/>
            <person name="Earl A."/>
            <person name="Spencer M.D."/>
            <person name="Fodor A."/>
            <person name="Sautter R.L."/>
            <person name="Hung D."/>
            <person name="Onderdonk A.B."/>
            <person name="Ernst C."/>
            <person name="Delaney M."/>
            <person name="DuBois A."/>
            <person name="Young S.K."/>
            <person name="Zeng Q."/>
            <person name="Gargeya S."/>
            <person name="Abouelleil A."/>
            <person name="Alvarado L."/>
            <person name="Chapman S.B."/>
            <person name="Gainer-Dewar J."/>
            <person name="Goldberg J."/>
            <person name="Griggs A."/>
            <person name="Gujja S."/>
            <person name="Hansen M."/>
            <person name="Howarth C."/>
            <person name="Imamovic A."/>
            <person name="Larimer J."/>
            <person name="Pearson M."/>
            <person name="Poon T.W."/>
            <person name="Priest M."/>
            <person name="Roberts A."/>
            <person name="Saif S."/>
            <person name="Shea T."/>
            <person name="Sykes S."/>
            <person name="Wortman J."/>
            <person name="Nusbaum C."/>
            <person name="Birren B."/>
        </authorList>
    </citation>
    <scope>NUCLEOTIDE SEQUENCE [LARGE SCALE GENOMIC DNA]</scope>
    <source>
        <strain evidence="4 7">BIDMC 57</strain>
    </source>
</reference>
<evidence type="ECO:0000259" key="3">
    <source>
        <dbReference type="PROSITE" id="PS50977"/>
    </source>
</evidence>
<reference evidence="5 8" key="2">
    <citation type="submission" date="2017-05" db="EMBL/GenBank/DDBJ databases">
        <authorList>
            <person name="Kreiswirth B."/>
            <person name="Manca C."/>
            <person name="Chen L."/>
            <person name="Evans S."/>
            <person name="Fowler V."/>
            <person name="Patel R."/>
            <person name="Chambers H."/>
            <person name="Bonomo R."/>
            <person name="Paul V."/>
            <person name="Sankar J."/>
            <person name="Gaind R."/>
            <person name="Ray P."/>
            <person name="Gautam V."/>
            <person name="Biswal M."/>
            <person name="Datta S."/>
            <person name="Walia K."/>
            <person name="Adams M."/>
            <person name="Nelson K."/>
            <person name="Sutton G."/>
            <person name="Fouts D."/>
            <person name="Hujer K."/>
            <person name="Hujer A."/>
        </authorList>
    </citation>
    <scope>NUCLEOTIDE SEQUENCE [LARGE SCALE GENOMIC DNA]</scope>
    <source>
        <strain evidence="5 8">PR324</strain>
    </source>
</reference>
<accession>A0A334HTB3</accession>
<dbReference type="KEGG" id="ano:RR32_15415"/>
<feature type="DNA-binding region" description="H-T-H motif" evidence="2">
    <location>
        <begin position="30"/>
        <end position="49"/>
    </location>
</feature>
<accession>A0A241YQT8</accession>